<sequence>MASGRTYFKGMGFDDPHRLQFDLETTSLSPDTGRIFMIAVRDNRGFERVLEARRAAQEPELIQALVQLIQDRDPDVLENHNLMAFDLPFLIGRKCMASPSTSAGPAAPPASGRFRTAAPPRTGPAPAASDFT</sequence>
<keyword evidence="4" id="KW-1185">Reference proteome</keyword>
<dbReference type="InterPro" id="IPR012337">
    <property type="entry name" value="RNaseH-like_sf"/>
</dbReference>
<organism evidence="3 4">
    <name type="scientific">Deinococcus gobiensis (strain DSM 21396 / JCM 16679 / CGMCC 1.7299 / I-0)</name>
    <dbReference type="NCBI Taxonomy" id="745776"/>
    <lineage>
        <taxon>Bacteria</taxon>
        <taxon>Thermotogati</taxon>
        <taxon>Deinococcota</taxon>
        <taxon>Deinococci</taxon>
        <taxon>Deinococcales</taxon>
        <taxon>Deinococcaceae</taxon>
        <taxon>Deinococcus</taxon>
    </lineage>
</organism>
<evidence type="ECO:0000313" key="4">
    <source>
        <dbReference type="Proteomes" id="UP000007575"/>
    </source>
</evidence>
<feature type="region of interest" description="Disordered" evidence="1">
    <location>
        <begin position="98"/>
        <end position="132"/>
    </location>
</feature>
<dbReference type="AlphaFoldDB" id="H8H1G7"/>
<accession>H8H1G7</accession>
<proteinExistence type="predicted"/>
<keyword evidence="3" id="KW-0614">Plasmid</keyword>
<dbReference type="InterPro" id="IPR006133">
    <property type="entry name" value="DNA-dir_DNA_pol_B_exonuc"/>
</dbReference>
<reference evidence="3 4" key="1">
    <citation type="journal article" date="2012" name="PLoS ONE">
        <title>Genome sequence and transcriptome analysis of the radioresistant bacterium Deinococcus gobiensis: insights into the extreme environmental adaptations.</title>
        <authorList>
            <person name="Yuan M."/>
            <person name="Chen M."/>
            <person name="Zhang W."/>
            <person name="Lu W."/>
            <person name="Wang J."/>
            <person name="Yang M."/>
            <person name="Zhao P."/>
            <person name="Tang R."/>
            <person name="Li X."/>
            <person name="Hao Y."/>
            <person name="Zhou Z."/>
            <person name="Zhan Y."/>
            <person name="Yu H."/>
            <person name="Teng C."/>
            <person name="Yan Y."/>
            <person name="Ping S."/>
            <person name="Wang Y."/>
            <person name="Lin M."/>
        </authorList>
    </citation>
    <scope>NUCLEOTIDE SEQUENCE [LARGE SCALE GENOMIC DNA]</scope>
    <source>
        <strain evidence="4">DSM 21396 / JCM 16679 / CGMCC 1.7299 / I-0</strain>
        <plasmid evidence="3">P2</plasmid>
    </source>
</reference>
<evidence type="ECO:0000259" key="2">
    <source>
        <dbReference type="Pfam" id="PF03104"/>
    </source>
</evidence>
<gene>
    <name evidence="3" type="ordered locus">DGo_PB0095</name>
</gene>
<dbReference type="Gene3D" id="3.30.420.10">
    <property type="entry name" value="Ribonuclease H-like superfamily/Ribonuclease H"/>
    <property type="match status" value="1"/>
</dbReference>
<geneLocation type="plasmid" evidence="3 4">
    <name>P2</name>
</geneLocation>
<dbReference type="InterPro" id="IPR036397">
    <property type="entry name" value="RNaseH_sf"/>
</dbReference>
<feature type="domain" description="DNA-directed DNA polymerase family B exonuclease" evidence="2">
    <location>
        <begin position="49"/>
        <end position="93"/>
    </location>
</feature>
<dbReference type="PATRIC" id="fig|745776.4.peg.3493"/>
<dbReference type="Pfam" id="PF03104">
    <property type="entry name" value="DNA_pol_B_exo1"/>
    <property type="match status" value="1"/>
</dbReference>
<dbReference type="KEGG" id="dgo:DGo_PB0095"/>
<evidence type="ECO:0000256" key="1">
    <source>
        <dbReference type="SAM" id="MobiDB-lite"/>
    </source>
</evidence>
<dbReference type="GO" id="GO:0003676">
    <property type="term" value="F:nucleic acid binding"/>
    <property type="evidence" value="ECO:0007669"/>
    <property type="project" value="InterPro"/>
</dbReference>
<dbReference type="EMBL" id="CP002193">
    <property type="protein sequence ID" value="AFD27364.1"/>
    <property type="molecule type" value="Genomic_DNA"/>
</dbReference>
<dbReference type="Proteomes" id="UP000007575">
    <property type="component" value="Plasmid P2"/>
</dbReference>
<evidence type="ECO:0000313" key="3">
    <source>
        <dbReference type="EMBL" id="AFD27364.1"/>
    </source>
</evidence>
<protein>
    <submittedName>
        <fullName evidence="3">DNA polymerase</fullName>
    </submittedName>
</protein>
<name>H8H1G7_DEIGI</name>
<dbReference type="SUPFAM" id="SSF53098">
    <property type="entry name" value="Ribonuclease H-like"/>
    <property type="match status" value="1"/>
</dbReference>
<dbReference type="HOGENOM" id="CLU_1913608_0_0_0"/>